<comment type="subcellular location">
    <subcellularLocation>
        <location evidence="3">Cytoplasm</location>
    </subcellularLocation>
</comment>
<dbReference type="SUPFAM" id="SSF51064">
    <property type="entry name" value="Head domain of nucleotide exchange factor GrpE"/>
    <property type="match status" value="1"/>
</dbReference>
<dbReference type="SUPFAM" id="SSF58014">
    <property type="entry name" value="Coiled-coil domain of nucleotide exchange factor GrpE"/>
    <property type="match status" value="1"/>
</dbReference>
<comment type="subunit">
    <text evidence="3">Homodimer.</text>
</comment>
<protein>
    <recommendedName>
        <fullName evidence="3">Protein GrpE</fullName>
    </recommendedName>
    <alternativeName>
        <fullName evidence="3">HSP-70 cofactor</fullName>
    </alternativeName>
</protein>
<dbReference type="CDD" id="cd00446">
    <property type="entry name" value="GrpE"/>
    <property type="match status" value="1"/>
</dbReference>
<comment type="similarity">
    <text evidence="1 3 4">Belongs to the GrpE family.</text>
</comment>
<dbReference type="Proteomes" id="UP000629371">
    <property type="component" value="Unassembled WGS sequence"/>
</dbReference>
<sequence>MSRPTRLRGTARPPLAIVGSGAADRPELGRRGQQAGSGNEAGSPPPRTERTDRDTGPPPSRVSEEAGTSAQEAVLRAELRQRTVELQERTADLQRLKAEYDNYRKRVHRDRLAVGEIAVVNVLGRLLPVLDAVEEAAGQGEVTGGFGRVARALVAELTALGLISFGSVGDAFDPEIHEAVTFTAMSRPDSPSGAVCTAVLRQGYRVGEHLLRPAQVSVTGDPPAAPARPSW</sequence>
<dbReference type="HAMAP" id="MF_01151">
    <property type="entry name" value="GrpE"/>
    <property type="match status" value="1"/>
</dbReference>
<evidence type="ECO:0000256" key="3">
    <source>
        <dbReference type="HAMAP-Rule" id="MF_01151"/>
    </source>
</evidence>
<gene>
    <name evidence="3 7" type="primary">grpE</name>
    <name evidence="7" type="ORF">JK360_28060</name>
</gene>
<proteinExistence type="inferred from homology"/>
<comment type="function">
    <text evidence="3">Participates actively in the response to hyperosmotic and heat shock by preventing the aggregation of stress-denatured proteins, in association with DnaK and GrpE. It is the nucleotide exchange factor for DnaK and may function as a thermosensor. Unfolded proteins bind initially to DnaJ; upon interaction with the DnaJ-bound protein, DnaK hydrolyzes its bound ATP, resulting in the formation of a stable complex. GrpE releases ADP from DnaK; ATP binding to DnaK triggers the release of the substrate protein, thus completing the reaction cycle. Several rounds of ATP-dependent interactions between DnaJ, DnaK and GrpE are required for fully efficient folding.</text>
</comment>
<comment type="caution">
    <text evidence="7">The sequence shown here is derived from an EMBL/GenBank/DDBJ whole genome shotgun (WGS) entry which is preliminary data.</text>
</comment>
<evidence type="ECO:0000256" key="2">
    <source>
        <dbReference type="ARBA" id="ARBA00023186"/>
    </source>
</evidence>
<dbReference type="PANTHER" id="PTHR21237:SF23">
    <property type="entry name" value="GRPE PROTEIN HOMOLOG, MITOCHONDRIAL"/>
    <property type="match status" value="1"/>
</dbReference>
<reference evidence="7 8" key="1">
    <citation type="submission" date="2021-01" db="EMBL/GenBank/DDBJ databases">
        <title>WGS of actinomycetes isolated from Thailand.</title>
        <authorList>
            <person name="Thawai C."/>
        </authorList>
    </citation>
    <scope>NUCLEOTIDE SEQUENCE [LARGE SCALE GENOMIC DNA]</scope>
    <source>
        <strain evidence="7 8">CH9-7</strain>
    </source>
</reference>
<dbReference type="Pfam" id="PF01025">
    <property type="entry name" value="GrpE"/>
    <property type="match status" value="1"/>
</dbReference>
<dbReference type="EMBL" id="JAERRI010000017">
    <property type="protein sequence ID" value="MBL1093172.1"/>
    <property type="molecule type" value="Genomic_DNA"/>
</dbReference>
<evidence type="ECO:0000256" key="6">
    <source>
        <dbReference type="SAM" id="MobiDB-lite"/>
    </source>
</evidence>
<keyword evidence="8" id="KW-1185">Reference proteome</keyword>
<dbReference type="Gene3D" id="3.90.20.20">
    <property type="match status" value="1"/>
</dbReference>
<organism evidence="7 8">
    <name type="scientific">Streptomyces siderophoricus</name>
    <dbReference type="NCBI Taxonomy" id="2802281"/>
    <lineage>
        <taxon>Bacteria</taxon>
        <taxon>Bacillati</taxon>
        <taxon>Actinomycetota</taxon>
        <taxon>Actinomycetes</taxon>
        <taxon>Kitasatosporales</taxon>
        <taxon>Streptomycetaceae</taxon>
        <taxon>Streptomyces</taxon>
    </lineage>
</organism>
<feature type="coiled-coil region" evidence="5">
    <location>
        <begin position="76"/>
        <end position="113"/>
    </location>
</feature>
<feature type="region of interest" description="Disordered" evidence="6">
    <location>
        <begin position="1"/>
        <end position="71"/>
    </location>
</feature>
<name>A0ABS1MZG6_9ACTN</name>
<keyword evidence="3" id="KW-0963">Cytoplasm</keyword>
<keyword evidence="2 3" id="KW-0143">Chaperone</keyword>
<keyword evidence="3" id="KW-0346">Stress response</keyword>
<evidence type="ECO:0000313" key="7">
    <source>
        <dbReference type="EMBL" id="MBL1093172.1"/>
    </source>
</evidence>
<dbReference type="InterPro" id="IPR009012">
    <property type="entry name" value="GrpE_head"/>
</dbReference>
<dbReference type="PRINTS" id="PR00773">
    <property type="entry name" value="GRPEPROTEIN"/>
</dbReference>
<dbReference type="PANTHER" id="PTHR21237">
    <property type="entry name" value="GRPE PROTEIN"/>
    <property type="match status" value="1"/>
</dbReference>
<evidence type="ECO:0000256" key="5">
    <source>
        <dbReference type="SAM" id="Coils"/>
    </source>
</evidence>
<evidence type="ECO:0000256" key="1">
    <source>
        <dbReference type="ARBA" id="ARBA00009054"/>
    </source>
</evidence>
<dbReference type="RefSeq" id="WP_030416942.1">
    <property type="nucleotide sequence ID" value="NZ_JAERRI010000017.1"/>
</dbReference>
<dbReference type="InterPro" id="IPR000740">
    <property type="entry name" value="GrpE"/>
</dbReference>
<accession>A0ABS1MZG6</accession>
<evidence type="ECO:0000256" key="4">
    <source>
        <dbReference type="RuleBase" id="RU004478"/>
    </source>
</evidence>
<dbReference type="InterPro" id="IPR013805">
    <property type="entry name" value="GrpE_CC"/>
</dbReference>
<evidence type="ECO:0000313" key="8">
    <source>
        <dbReference type="Proteomes" id="UP000629371"/>
    </source>
</evidence>
<keyword evidence="5" id="KW-0175">Coiled coil</keyword>
<dbReference type="Gene3D" id="2.30.22.10">
    <property type="entry name" value="Head domain of nucleotide exchange factor GrpE"/>
    <property type="match status" value="1"/>
</dbReference>